<dbReference type="GO" id="GO:0005886">
    <property type="term" value="C:plasma membrane"/>
    <property type="evidence" value="ECO:0007669"/>
    <property type="project" value="TreeGrafter"/>
</dbReference>
<keyword evidence="4" id="KW-1185">Reference proteome</keyword>
<evidence type="ECO:0000256" key="1">
    <source>
        <dbReference type="ARBA" id="ARBA00022658"/>
    </source>
</evidence>
<evidence type="ECO:0000313" key="4">
    <source>
        <dbReference type="Proteomes" id="UP000887565"/>
    </source>
</evidence>
<dbReference type="GO" id="GO:0005085">
    <property type="term" value="F:guanyl-nucleotide exchange factor activity"/>
    <property type="evidence" value="ECO:0007669"/>
    <property type="project" value="UniProtKB-KW"/>
</dbReference>
<dbReference type="InterPro" id="IPR008937">
    <property type="entry name" value="Ras-like_GEF"/>
</dbReference>
<dbReference type="PANTHER" id="PTHR23113">
    <property type="entry name" value="GUANINE NUCLEOTIDE EXCHANGE FACTOR"/>
    <property type="match status" value="1"/>
</dbReference>
<reference evidence="5" key="1">
    <citation type="submission" date="2022-11" db="UniProtKB">
        <authorList>
            <consortium name="WormBaseParasite"/>
        </authorList>
    </citation>
    <scope>IDENTIFICATION</scope>
</reference>
<sequence length="93" mass="11188">MDCTSVLEYISPGELCQYLLQYHYQLFVNTHEYEYLYQILGRERFPGRVPTNLDLLIRRFNEVQFWVMTDIVCCQSSAKRINLMKKFIKLALQ</sequence>
<dbReference type="OMA" id="THEYEYL"/>
<dbReference type="InterPro" id="IPR001895">
    <property type="entry name" value="RASGEF_cat_dom"/>
</dbReference>
<dbReference type="PROSITE" id="PS50009">
    <property type="entry name" value="RASGEF_CAT"/>
    <property type="match status" value="1"/>
</dbReference>
<dbReference type="SUPFAM" id="SSF48366">
    <property type="entry name" value="Ras GEF"/>
    <property type="match status" value="1"/>
</dbReference>
<evidence type="ECO:0000313" key="5">
    <source>
        <dbReference type="WBParaSite" id="nRc.2.0.1.t18192-RA"/>
    </source>
</evidence>
<evidence type="ECO:0000259" key="3">
    <source>
        <dbReference type="PROSITE" id="PS50009"/>
    </source>
</evidence>
<organism evidence="4 5">
    <name type="scientific">Romanomermis culicivorax</name>
    <name type="common">Nematode worm</name>
    <dbReference type="NCBI Taxonomy" id="13658"/>
    <lineage>
        <taxon>Eukaryota</taxon>
        <taxon>Metazoa</taxon>
        <taxon>Ecdysozoa</taxon>
        <taxon>Nematoda</taxon>
        <taxon>Enoplea</taxon>
        <taxon>Dorylaimia</taxon>
        <taxon>Mermithida</taxon>
        <taxon>Mermithoidea</taxon>
        <taxon>Mermithidae</taxon>
        <taxon>Romanomermis</taxon>
    </lineage>
</organism>
<dbReference type="AlphaFoldDB" id="A0A915IWI8"/>
<keyword evidence="1 2" id="KW-0344">Guanine-nucleotide releasing factor</keyword>
<evidence type="ECO:0000256" key="2">
    <source>
        <dbReference type="PROSITE-ProRule" id="PRU00168"/>
    </source>
</evidence>
<dbReference type="Pfam" id="PF00617">
    <property type="entry name" value="RasGEF"/>
    <property type="match status" value="1"/>
</dbReference>
<dbReference type="Proteomes" id="UP000887565">
    <property type="component" value="Unplaced"/>
</dbReference>
<accession>A0A915IWI8</accession>
<dbReference type="WBParaSite" id="nRc.2.0.1.t18192-RA">
    <property type="protein sequence ID" value="nRc.2.0.1.t18192-RA"/>
    <property type="gene ID" value="nRc.2.0.1.g18192"/>
</dbReference>
<dbReference type="PANTHER" id="PTHR23113:SF327">
    <property type="entry name" value="EXCHANGE PROTEIN DIRECTLY ACTIVATED BY CAMP, ISOFORM E"/>
    <property type="match status" value="1"/>
</dbReference>
<dbReference type="InterPro" id="IPR023578">
    <property type="entry name" value="Ras_GEF_dom_sf"/>
</dbReference>
<proteinExistence type="predicted"/>
<name>A0A915IWI8_ROMCU</name>
<protein>
    <submittedName>
        <fullName evidence="5">Ras-GEF domain-containing protein</fullName>
    </submittedName>
</protein>
<dbReference type="InterPro" id="IPR036964">
    <property type="entry name" value="RASGEF_cat_dom_sf"/>
</dbReference>
<dbReference type="GO" id="GO:0007265">
    <property type="term" value="P:Ras protein signal transduction"/>
    <property type="evidence" value="ECO:0007669"/>
    <property type="project" value="TreeGrafter"/>
</dbReference>
<dbReference type="Gene3D" id="1.10.840.10">
    <property type="entry name" value="Ras guanine-nucleotide exchange factors catalytic domain"/>
    <property type="match status" value="1"/>
</dbReference>
<feature type="domain" description="Ras-GEF" evidence="3">
    <location>
        <begin position="11"/>
        <end position="93"/>
    </location>
</feature>